<protein>
    <submittedName>
        <fullName evidence="5">Transcription factor TFIIIC complex subunit Tfc6</fullName>
    </submittedName>
</protein>
<feature type="region of interest" description="Disordered" evidence="4">
    <location>
        <begin position="1"/>
        <end position="127"/>
    </location>
</feature>
<dbReference type="InterPro" id="IPR036322">
    <property type="entry name" value="WD40_repeat_dom_sf"/>
</dbReference>
<dbReference type="EMBL" id="BAUL01000280">
    <property type="protein sequence ID" value="GAD99133.1"/>
    <property type="molecule type" value="Genomic_DNA"/>
</dbReference>
<comment type="caution">
    <text evidence="5">The sequence shown here is derived from an EMBL/GenBank/DDBJ whole genome shotgun (WGS) entry which is preliminary data.</text>
</comment>
<reference evidence="6" key="1">
    <citation type="journal article" date="2014" name="Genome Announc.">
        <title>Draft genome sequence of the formaldehyde-resistant fungus Byssochlamys spectabilis No. 5 (anamorph Paecilomyces variotii No. 5) (NBRC109023).</title>
        <authorList>
            <person name="Oka T."/>
            <person name="Ekino K."/>
            <person name="Fukuda K."/>
            <person name="Nomura Y."/>
        </authorList>
    </citation>
    <scope>NUCLEOTIDE SEQUENCE [LARGE SCALE GENOMIC DNA]</scope>
    <source>
        <strain evidence="6">No. 5 / NBRC 109023</strain>
    </source>
</reference>
<dbReference type="eggNOG" id="ENOG502S1WJ">
    <property type="taxonomic scope" value="Eukaryota"/>
</dbReference>
<feature type="compositionally biased region" description="Acidic residues" evidence="4">
    <location>
        <begin position="88"/>
        <end position="97"/>
    </location>
</feature>
<dbReference type="Proteomes" id="UP000018001">
    <property type="component" value="Unassembled WGS sequence"/>
</dbReference>
<feature type="compositionally biased region" description="Basic and acidic residues" evidence="4">
    <location>
        <begin position="116"/>
        <end position="127"/>
    </location>
</feature>
<evidence type="ECO:0000256" key="2">
    <source>
        <dbReference type="ARBA" id="ARBA00023163"/>
    </source>
</evidence>
<keyword evidence="2" id="KW-0804">Transcription</keyword>
<feature type="compositionally biased region" description="Basic and acidic residues" evidence="4">
    <location>
        <begin position="298"/>
        <end position="307"/>
    </location>
</feature>
<feature type="compositionally biased region" description="Acidic residues" evidence="4">
    <location>
        <begin position="53"/>
        <end position="76"/>
    </location>
</feature>
<proteinExistence type="predicted"/>
<dbReference type="PANTHER" id="PTHR15052:SF2">
    <property type="entry name" value="GENERAL TRANSCRIPTION FACTOR 3C POLYPEPTIDE 2"/>
    <property type="match status" value="1"/>
</dbReference>
<dbReference type="PANTHER" id="PTHR15052">
    <property type="entry name" value="RNA POLYMERASE III TRANSCRIPTION INITIATION FACTOR COMPLEX SUBUNIT"/>
    <property type="match status" value="1"/>
</dbReference>
<dbReference type="HOGENOM" id="CLU_018776_0_0_1"/>
<keyword evidence="6" id="KW-1185">Reference proteome</keyword>
<accession>V5G3X8</accession>
<evidence type="ECO:0000256" key="3">
    <source>
        <dbReference type="ARBA" id="ARBA00023242"/>
    </source>
</evidence>
<evidence type="ECO:0000313" key="6">
    <source>
        <dbReference type="Proteomes" id="UP000018001"/>
    </source>
</evidence>
<dbReference type="SUPFAM" id="SSF50978">
    <property type="entry name" value="WD40 repeat-like"/>
    <property type="match status" value="1"/>
</dbReference>
<dbReference type="AlphaFoldDB" id="V5G3X8"/>
<dbReference type="InterPro" id="IPR052416">
    <property type="entry name" value="GTF3C_component"/>
</dbReference>
<feature type="region of interest" description="Disordered" evidence="4">
    <location>
        <begin position="270"/>
        <end position="307"/>
    </location>
</feature>
<evidence type="ECO:0000313" key="5">
    <source>
        <dbReference type="EMBL" id="GAD99133.1"/>
    </source>
</evidence>
<name>V5G3X8_BYSSN</name>
<dbReference type="InParanoid" id="V5G3X8"/>
<sequence length="746" mass="83431">MARARRSGRLSGSTTKYTDDPFELAGISGESGSEDQDERSEAEGPRRTARDDSSDEDFAETGDEGDNYEEEEDGSEPDIGTSPPGTEGSDEDEEMIDIDQGPVQKAASARKSRPRKTVDSRPEDTHSRGIWNAMEHVGKTTHIKLIFGTDDRDRLAMAYARDRWFRGVDSGFPTRASLNEAQTMSTYGYGTTFGIHPDEAEKEATAGWDWYYEEDIGGRFRKRQRTEKINEDDARSKYLPRVGQRKHTVMVGPADARRTYELGQHDTINFGNAWGEVKPRNKKGVATSEDPESSSRASTDRDKSAENKKMREGWILNLGNRIQCLAWAPNQSGLTQYLAIVVPITQEQKDAYPKPTEPKGAPAFTPSEGTPAALQIWAFKAKKDDSFTRTLDMSVPPKLRMVICTDWGDLRRIHWCPMPRQSREEDDEDVSKNLGLLAGVWGDGKVRVLDIKLDRNPDSTEFYKMYSPVFESKPPSTICTCMTWLSPTDIAVGCANGFLAVWSILPSQDEKPETEALPYIYQRYHKTYVLSVDSAYPTHAHLVATTSMDGETRLSSLLDHQKDTVETTRMRMGSAHLSYSPFLQAFFSSDENDFARLLAVRRFFSTTAVARLPSTVTALAQCSIWHPSALLGCASGTVVAANPLRRLLYAKEKHWQQTWFAHEWVSGKSDDSSGISRFHDGFRAENVSLLRNLMGDRKLINGTMIITIYDEPTHITALSWNLSKRCAGWASAGMGCGLVRVEDLAI</sequence>
<comment type="subcellular location">
    <subcellularLocation>
        <location evidence="1">Nucleus</location>
    </subcellularLocation>
</comment>
<dbReference type="GO" id="GO:0005634">
    <property type="term" value="C:nucleus"/>
    <property type="evidence" value="ECO:0007669"/>
    <property type="project" value="UniProtKB-SubCell"/>
</dbReference>
<dbReference type="OrthoDB" id="4703at2759"/>
<organism evidence="5 6">
    <name type="scientific">Byssochlamys spectabilis (strain No. 5 / NBRC 109023)</name>
    <name type="common">Paecilomyces variotii</name>
    <dbReference type="NCBI Taxonomy" id="1356009"/>
    <lineage>
        <taxon>Eukaryota</taxon>
        <taxon>Fungi</taxon>
        <taxon>Dikarya</taxon>
        <taxon>Ascomycota</taxon>
        <taxon>Pezizomycotina</taxon>
        <taxon>Eurotiomycetes</taxon>
        <taxon>Eurotiomycetidae</taxon>
        <taxon>Eurotiales</taxon>
        <taxon>Thermoascaceae</taxon>
        <taxon>Paecilomyces</taxon>
    </lineage>
</organism>
<dbReference type="GO" id="GO:0000127">
    <property type="term" value="C:transcription factor TFIIIC complex"/>
    <property type="evidence" value="ECO:0007669"/>
    <property type="project" value="TreeGrafter"/>
</dbReference>
<evidence type="ECO:0000256" key="4">
    <source>
        <dbReference type="SAM" id="MobiDB-lite"/>
    </source>
</evidence>
<keyword evidence="3" id="KW-0539">Nucleus</keyword>
<gene>
    <name evidence="5" type="ORF">PVAR5_7839</name>
</gene>
<evidence type="ECO:0000256" key="1">
    <source>
        <dbReference type="ARBA" id="ARBA00004123"/>
    </source>
</evidence>
<dbReference type="GO" id="GO:0006383">
    <property type="term" value="P:transcription by RNA polymerase III"/>
    <property type="evidence" value="ECO:0007669"/>
    <property type="project" value="TreeGrafter"/>
</dbReference>
<feature type="compositionally biased region" description="Basic and acidic residues" evidence="4">
    <location>
        <begin position="39"/>
        <end position="52"/>
    </location>
</feature>
<dbReference type="Gene3D" id="2.130.10.10">
    <property type="entry name" value="YVTN repeat-like/Quinoprotein amine dehydrogenase"/>
    <property type="match status" value="1"/>
</dbReference>
<dbReference type="InterPro" id="IPR015943">
    <property type="entry name" value="WD40/YVTN_repeat-like_dom_sf"/>
</dbReference>